<name>A0ABQ4S2W1_9HYPH</name>
<evidence type="ECO:0000313" key="2">
    <source>
        <dbReference type="Proteomes" id="UP001055125"/>
    </source>
</evidence>
<organism evidence="1 2">
    <name type="scientific">Methylobacterium iners</name>
    <dbReference type="NCBI Taxonomy" id="418707"/>
    <lineage>
        <taxon>Bacteria</taxon>
        <taxon>Pseudomonadati</taxon>
        <taxon>Pseudomonadota</taxon>
        <taxon>Alphaproteobacteria</taxon>
        <taxon>Hyphomicrobiales</taxon>
        <taxon>Methylobacteriaceae</taxon>
        <taxon>Methylobacterium</taxon>
    </lineage>
</organism>
<reference evidence="1" key="1">
    <citation type="journal article" date="2021" name="Front. Microbiol.">
        <title>Comprehensive Comparative Genomics and Phenotyping of Methylobacterium Species.</title>
        <authorList>
            <person name="Alessa O."/>
            <person name="Ogura Y."/>
            <person name="Fujitani Y."/>
            <person name="Takami H."/>
            <person name="Hayashi T."/>
            <person name="Sahin N."/>
            <person name="Tani A."/>
        </authorList>
    </citation>
    <scope>NUCLEOTIDE SEQUENCE</scope>
    <source>
        <strain evidence="1">DSM 19015</strain>
    </source>
</reference>
<dbReference type="RefSeq" id="WP_238246533.1">
    <property type="nucleotide sequence ID" value="NZ_BPQP01000089.1"/>
</dbReference>
<comment type="caution">
    <text evidence="1">The sequence shown here is derived from an EMBL/GenBank/DDBJ whole genome shotgun (WGS) entry which is preliminary data.</text>
</comment>
<proteinExistence type="predicted"/>
<accession>A0ABQ4S2W1</accession>
<evidence type="ECO:0000313" key="1">
    <source>
        <dbReference type="EMBL" id="GJD97475.1"/>
    </source>
</evidence>
<protein>
    <submittedName>
        <fullName evidence="1">Uncharacterized protein</fullName>
    </submittedName>
</protein>
<dbReference type="EMBL" id="BPQP01000089">
    <property type="protein sequence ID" value="GJD97475.1"/>
    <property type="molecule type" value="Genomic_DNA"/>
</dbReference>
<dbReference type="Proteomes" id="UP001055125">
    <property type="component" value="Unassembled WGS sequence"/>
</dbReference>
<keyword evidence="2" id="KW-1185">Reference proteome</keyword>
<reference evidence="1" key="2">
    <citation type="submission" date="2021-08" db="EMBL/GenBank/DDBJ databases">
        <authorList>
            <person name="Tani A."/>
            <person name="Ola A."/>
            <person name="Ogura Y."/>
            <person name="Katsura K."/>
            <person name="Hayashi T."/>
        </authorList>
    </citation>
    <scope>NUCLEOTIDE SEQUENCE</scope>
    <source>
        <strain evidence="1">DSM 19015</strain>
    </source>
</reference>
<sequence>MQTFVPAASAAAAPAAGQVALAPVTGLQAETVQGGIAELAARPAFEGLPNSGLPPFAVIVPSNNFVSTPGPTDPLILSVRGRFDATVDVTLTLVGLDQISSLDALVEALNEGPLGGLEDGAPRPVVAQAFEGKLVVTARNAGQLLDLSASSDAVYQWVGFYRDAVVDEGYAELGLPYDVATPNVYDPARGMPLHLTLAQDRATLSELAARPTGGASDGAADRLDDLTTSVVSYDYNYFTGSISPNTSSAPDPYLVPIADYFPAIQDGMQLIATSVENPGHSSTYTYVAGMTFNDLRFSAAVVGGSVATNLEVATFPEGTVALRLVWGGINPVPGNADLTGDLAALFGLPATFGTLELSNEFVPAAKVSVDTQPLSGQGVYFYAKDLQHVLAQLLYRDGSSIYSGVYENYNNLLLSTTLQDLRERVAALEAYVQAHP</sequence>
<gene>
    <name evidence="1" type="ORF">OCOJLMKI_4706</name>
</gene>